<dbReference type="AlphaFoldDB" id="A0AAX4HER1"/>
<evidence type="ECO:0000259" key="6">
    <source>
        <dbReference type="Pfam" id="PF05175"/>
    </source>
</evidence>
<gene>
    <name evidence="7" type="ORF">PUMCH_004471</name>
</gene>
<protein>
    <recommendedName>
        <fullName evidence="1">peptide chain release factor N(5)-glutamine methyltransferase</fullName>
        <ecNumber evidence="1">2.1.1.297</ecNumber>
    </recommendedName>
</protein>
<dbReference type="Proteomes" id="UP001338582">
    <property type="component" value="Chromosome 5"/>
</dbReference>
<organism evidence="7 8">
    <name type="scientific">Australozyma saopauloensis</name>
    <dbReference type="NCBI Taxonomy" id="291208"/>
    <lineage>
        <taxon>Eukaryota</taxon>
        <taxon>Fungi</taxon>
        <taxon>Dikarya</taxon>
        <taxon>Ascomycota</taxon>
        <taxon>Saccharomycotina</taxon>
        <taxon>Pichiomycetes</taxon>
        <taxon>Metschnikowiaceae</taxon>
        <taxon>Australozyma</taxon>
    </lineage>
</organism>
<dbReference type="CDD" id="cd02440">
    <property type="entry name" value="AdoMet_MTases"/>
    <property type="match status" value="1"/>
</dbReference>
<dbReference type="Pfam" id="PF05175">
    <property type="entry name" value="MTS"/>
    <property type="match status" value="1"/>
</dbReference>
<evidence type="ECO:0000256" key="5">
    <source>
        <dbReference type="ARBA" id="ARBA00048391"/>
    </source>
</evidence>
<comment type="catalytic activity">
    <reaction evidence="5">
        <text>L-glutaminyl-[peptide chain release factor] + S-adenosyl-L-methionine = N(5)-methyl-L-glutaminyl-[peptide chain release factor] + S-adenosyl-L-homocysteine + H(+)</text>
        <dbReference type="Rhea" id="RHEA:42896"/>
        <dbReference type="Rhea" id="RHEA-COMP:10271"/>
        <dbReference type="Rhea" id="RHEA-COMP:10272"/>
        <dbReference type="ChEBI" id="CHEBI:15378"/>
        <dbReference type="ChEBI" id="CHEBI:30011"/>
        <dbReference type="ChEBI" id="CHEBI:57856"/>
        <dbReference type="ChEBI" id="CHEBI:59789"/>
        <dbReference type="ChEBI" id="CHEBI:61891"/>
        <dbReference type="EC" id="2.1.1.297"/>
    </reaction>
</comment>
<dbReference type="Gene3D" id="3.40.50.150">
    <property type="entry name" value="Vaccinia Virus protein VP39"/>
    <property type="match status" value="1"/>
</dbReference>
<dbReference type="InterPro" id="IPR007848">
    <property type="entry name" value="Small_mtfrase_dom"/>
</dbReference>
<evidence type="ECO:0000313" key="8">
    <source>
        <dbReference type="Proteomes" id="UP001338582"/>
    </source>
</evidence>
<keyword evidence="3" id="KW-0808">Transferase</keyword>
<proteinExistence type="predicted"/>
<evidence type="ECO:0000313" key="7">
    <source>
        <dbReference type="EMBL" id="WPK27098.1"/>
    </source>
</evidence>
<evidence type="ECO:0000256" key="3">
    <source>
        <dbReference type="ARBA" id="ARBA00022679"/>
    </source>
</evidence>
<evidence type="ECO:0000256" key="1">
    <source>
        <dbReference type="ARBA" id="ARBA00012771"/>
    </source>
</evidence>
<dbReference type="GO" id="GO:0032259">
    <property type="term" value="P:methylation"/>
    <property type="evidence" value="ECO:0007669"/>
    <property type="project" value="UniProtKB-KW"/>
</dbReference>
<dbReference type="InterPro" id="IPR004556">
    <property type="entry name" value="HemK-like"/>
</dbReference>
<dbReference type="GO" id="GO:0102559">
    <property type="term" value="F:peptide chain release factor N(5)-glutamine methyltransferase activity"/>
    <property type="evidence" value="ECO:0007669"/>
    <property type="project" value="UniProtKB-EC"/>
</dbReference>
<name>A0AAX4HER1_9ASCO</name>
<dbReference type="InterPro" id="IPR050320">
    <property type="entry name" value="N5-glutamine_MTase"/>
</dbReference>
<dbReference type="SUPFAM" id="SSF53335">
    <property type="entry name" value="S-adenosyl-L-methionine-dependent methyltransferases"/>
    <property type="match status" value="1"/>
</dbReference>
<dbReference type="GeneID" id="88175531"/>
<sequence>MARLTLNLLRRANAINPQLVPLLKATRSLQLAIAELRWIKQELPRSQWTDAIRKRAQLVPLQYILGSQPFGSLDILCSPGVLIPRWETEEWCMKLVDVLRSAAVSDISVLDACTGSGCIPLLLKKELPALQVLAVDLSDKALHLALENMRRANVTIDVQKVDVLNYNAVPEQRFTLVTSNPPYIPASDFDKPLLLNGVDASVRLHEPRMALVGHLEFYRALARDIVPACHSEGVVLELGYEDQYLETIANLPLNWSHGRYFDLAGNLRCAIAWKNGSSMECLGRLVNENQSHP</sequence>
<accession>A0AAX4HER1</accession>
<dbReference type="EMBL" id="CP138898">
    <property type="protein sequence ID" value="WPK27098.1"/>
    <property type="molecule type" value="Genomic_DNA"/>
</dbReference>
<dbReference type="PANTHER" id="PTHR18895:SF74">
    <property type="entry name" value="MTRF1L RELEASE FACTOR GLUTAMINE METHYLTRANSFERASE"/>
    <property type="match status" value="1"/>
</dbReference>
<evidence type="ECO:0000256" key="2">
    <source>
        <dbReference type="ARBA" id="ARBA00022603"/>
    </source>
</evidence>
<dbReference type="RefSeq" id="XP_062879476.1">
    <property type="nucleotide sequence ID" value="XM_063023406.1"/>
</dbReference>
<keyword evidence="4" id="KW-0949">S-adenosyl-L-methionine</keyword>
<evidence type="ECO:0000256" key="4">
    <source>
        <dbReference type="ARBA" id="ARBA00022691"/>
    </source>
</evidence>
<dbReference type="NCBIfam" id="TIGR00536">
    <property type="entry name" value="hemK_fam"/>
    <property type="match status" value="1"/>
</dbReference>
<reference evidence="7 8" key="1">
    <citation type="submission" date="2023-10" db="EMBL/GenBank/DDBJ databases">
        <title>Draft Genome Sequence of Candida saopaulonensis from a very Premature Infant with Sepsis.</title>
        <authorList>
            <person name="Ning Y."/>
            <person name="Dai R."/>
            <person name="Xiao M."/>
            <person name="Xu Y."/>
            <person name="Yan Q."/>
            <person name="Zhang L."/>
        </authorList>
    </citation>
    <scope>NUCLEOTIDE SEQUENCE [LARGE SCALE GENOMIC DNA]</scope>
    <source>
        <strain evidence="7 8">19XY460</strain>
    </source>
</reference>
<keyword evidence="8" id="KW-1185">Reference proteome</keyword>
<dbReference type="PANTHER" id="PTHR18895">
    <property type="entry name" value="HEMK METHYLTRANSFERASE"/>
    <property type="match status" value="1"/>
</dbReference>
<dbReference type="KEGG" id="asau:88175531"/>
<keyword evidence="2" id="KW-0489">Methyltransferase</keyword>
<dbReference type="InterPro" id="IPR029063">
    <property type="entry name" value="SAM-dependent_MTases_sf"/>
</dbReference>
<feature type="domain" description="Methyltransferase small" evidence="6">
    <location>
        <begin position="97"/>
        <end position="185"/>
    </location>
</feature>
<dbReference type="EC" id="2.1.1.297" evidence="1"/>
<dbReference type="GO" id="GO:0005739">
    <property type="term" value="C:mitochondrion"/>
    <property type="evidence" value="ECO:0007669"/>
    <property type="project" value="TreeGrafter"/>
</dbReference>